<evidence type="ECO:0000256" key="3">
    <source>
        <dbReference type="ARBA" id="ARBA00022485"/>
    </source>
</evidence>
<keyword evidence="6" id="KW-0411">Iron-sulfur</keyword>
<feature type="domain" description="NADH:ubiquinone oxidoreductase-like 20kDa subunit" evidence="8">
    <location>
        <begin position="46"/>
        <end position="156"/>
    </location>
</feature>
<dbReference type="RefSeq" id="WP_380536902.1">
    <property type="nucleotide sequence ID" value="NZ_JBHFAB010000010.1"/>
</dbReference>
<dbReference type="Proteomes" id="UP001592531">
    <property type="component" value="Unassembled WGS sequence"/>
</dbReference>
<feature type="compositionally biased region" description="Low complexity" evidence="7">
    <location>
        <begin position="13"/>
        <end position="22"/>
    </location>
</feature>
<dbReference type="InterPro" id="IPR006137">
    <property type="entry name" value="NADH_UbQ_OxRdtase-like_20kDa"/>
</dbReference>
<dbReference type="PANTHER" id="PTHR42989:SF1">
    <property type="entry name" value="FORMATE HYDROGENLYASE SUBUNIT 7-RELATED"/>
    <property type="match status" value="1"/>
</dbReference>
<sequence length="160" mass="16460">MNLLRKIRDTGRVAEPAPARPRAVPPPAARELAGSVQVRCVDAGSCNGCEIEIGGAFGPVYDAERYGARLVASPRHADVLLVTGPVTRNMAVPLRSTLAATPQPRLVVAVGDCALGCGEFAGGYGVQGAVADVVPVDLEVPGCPPTPDRIVAALRTVTGR</sequence>
<evidence type="ECO:0000256" key="7">
    <source>
        <dbReference type="SAM" id="MobiDB-lite"/>
    </source>
</evidence>
<dbReference type="Pfam" id="PF01058">
    <property type="entry name" value="Oxidored_q6"/>
    <property type="match status" value="1"/>
</dbReference>
<evidence type="ECO:0000313" key="9">
    <source>
        <dbReference type="EMBL" id="MFC1418141.1"/>
    </source>
</evidence>
<comment type="caution">
    <text evidence="9">The sequence shown here is derived from an EMBL/GenBank/DDBJ whole genome shotgun (WGS) entry which is preliminary data.</text>
</comment>
<comment type="similarity">
    <text evidence="2">Belongs to the complex I 20 kDa subunit family.</text>
</comment>
<feature type="region of interest" description="Disordered" evidence="7">
    <location>
        <begin position="8"/>
        <end position="28"/>
    </location>
</feature>
<keyword evidence="3" id="KW-0004">4Fe-4S</keyword>
<accession>A0ABV6VWL7</accession>
<keyword evidence="9" id="KW-0560">Oxidoreductase</keyword>
<dbReference type="SUPFAM" id="SSF56770">
    <property type="entry name" value="HydA/Nqo6-like"/>
    <property type="match status" value="1"/>
</dbReference>
<evidence type="ECO:0000256" key="6">
    <source>
        <dbReference type="ARBA" id="ARBA00023014"/>
    </source>
</evidence>
<gene>
    <name evidence="9" type="ORF">ACEZDE_16025</name>
</gene>
<comment type="cofactor">
    <cofactor evidence="1">
        <name>[4Fe-4S] cluster</name>
        <dbReference type="ChEBI" id="CHEBI:49883"/>
    </cofactor>
</comment>
<keyword evidence="10" id="KW-1185">Reference proteome</keyword>
<keyword evidence="4" id="KW-0479">Metal-binding</keyword>
<dbReference type="GO" id="GO:0016491">
    <property type="term" value="F:oxidoreductase activity"/>
    <property type="evidence" value="ECO:0007669"/>
    <property type="project" value="UniProtKB-KW"/>
</dbReference>
<dbReference type="EMBL" id="JBHFAB010000010">
    <property type="protein sequence ID" value="MFC1418141.1"/>
    <property type="molecule type" value="Genomic_DNA"/>
</dbReference>
<evidence type="ECO:0000313" key="10">
    <source>
        <dbReference type="Proteomes" id="UP001592531"/>
    </source>
</evidence>
<organism evidence="9 10">
    <name type="scientific">Streptacidiphilus cavernicola</name>
    <dbReference type="NCBI Taxonomy" id="3342716"/>
    <lineage>
        <taxon>Bacteria</taxon>
        <taxon>Bacillati</taxon>
        <taxon>Actinomycetota</taxon>
        <taxon>Actinomycetes</taxon>
        <taxon>Kitasatosporales</taxon>
        <taxon>Streptomycetaceae</taxon>
        <taxon>Streptacidiphilus</taxon>
    </lineage>
</organism>
<dbReference type="EC" id="1.-.-.-" evidence="9"/>
<proteinExistence type="inferred from homology"/>
<evidence type="ECO:0000256" key="4">
    <source>
        <dbReference type="ARBA" id="ARBA00022723"/>
    </source>
</evidence>
<evidence type="ECO:0000256" key="1">
    <source>
        <dbReference type="ARBA" id="ARBA00001966"/>
    </source>
</evidence>
<keyword evidence="5" id="KW-0408">Iron</keyword>
<evidence type="ECO:0000256" key="2">
    <source>
        <dbReference type="ARBA" id="ARBA00009173"/>
    </source>
</evidence>
<name>A0ABV6VWL7_9ACTN</name>
<evidence type="ECO:0000259" key="8">
    <source>
        <dbReference type="Pfam" id="PF01058"/>
    </source>
</evidence>
<reference evidence="9 10" key="1">
    <citation type="submission" date="2024-09" db="EMBL/GenBank/DDBJ databases">
        <authorList>
            <person name="Lee S.D."/>
        </authorList>
    </citation>
    <scope>NUCLEOTIDE SEQUENCE [LARGE SCALE GENOMIC DNA]</scope>
    <source>
        <strain evidence="9 10">N8-3</strain>
    </source>
</reference>
<dbReference type="InterPro" id="IPR052375">
    <property type="entry name" value="Complex_I_20kDa-like"/>
</dbReference>
<dbReference type="PANTHER" id="PTHR42989">
    <property type="entry name" value="HYDROGENASE-4 COMPONENT I"/>
    <property type="match status" value="1"/>
</dbReference>
<evidence type="ECO:0000256" key="5">
    <source>
        <dbReference type="ARBA" id="ARBA00023004"/>
    </source>
</evidence>
<protein>
    <submittedName>
        <fullName evidence="9">NADH-quinone oxidoreductase subunit B family protein</fullName>
        <ecNumber evidence="9">1.-.-.-</ecNumber>
    </submittedName>
</protein>
<dbReference type="Gene3D" id="3.40.50.12280">
    <property type="match status" value="1"/>
</dbReference>